<protein>
    <submittedName>
        <fullName evidence="1">Uncharacterized protein</fullName>
    </submittedName>
</protein>
<evidence type="ECO:0000313" key="1">
    <source>
        <dbReference type="EMBL" id="LAA86556.1"/>
    </source>
</evidence>
<sequence>MALHAAAGLCFALEKLGFIHWGMRIIKERDHDVQCLDWMCSLARAHFSVTAGFSQRFAKSVASMASGEIAAFDTITYKVICSYPGFLMLPLMSRRSFQAWQG</sequence>
<reference evidence="1" key="1">
    <citation type="submission" date="2017-07" db="EMBL/GenBank/DDBJ databases">
        <authorList>
            <person name="Mikheyev A."/>
            <person name="Grau M."/>
        </authorList>
    </citation>
    <scope>NUCLEOTIDE SEQUENCE</scope>
    <source>
        <tissue evidence="1">Venom_gland</tissue>
    </source>
</reference>
<organism evidence="1">
    <name type="scientific">Micrurus lemniscatus lemniscatus</name>
    <dbReference type="NCBI Taxonomy" id="129467"/>
    <lineage>
        <taxon>Eukaryota</taxon>
        <taxon>Metazoa</taxon>
        <taxon>Chordata</taxon>
        <taxon>Craniata</taxon>
        <taxon>Vertebrata</taxon>
        <taxon>Euteleostomi</taxon>
        <taxon>Lepidosauria</taxon>
        <taxon>Squamata</taxon>
        <taxon>Bifurcata</taxon>
        <taxon>Unidentata</taxon>
        <taxon>Episquamata</taxon>
        <taxon>Toxicofera</taxon>
        <taxon>Serpentes</taxon>
        <taxon>Colubroidea</taxon>
        <taxon>Elapidae</taxon>
        <taxon>Elapinae</taxon>
        <taxon>Micrurus</taxon>
    </lineage>
</organism>
<accession>A0A2D4IQZ4</accession>
<proteinExistence type="predicted"/>
<dbReference type="AlphaFoldDB" id="A0A2D4IQZ4"/>
<dbReference type="EMBL" id="IACK01115014">
    <property type="protein sequence ID" value="LAA86556.1"/>
    <property type="molecule type" value="Transcribed_RNA"/>
</dbReference>
<name>A0A2D4IQZ4_MICLE</name>
<reference evidence="1" key="2">
    <citation type="submission" date="2017-11" db="EMBL/GenBank/DDBJ databases">
        <title>Coralsnake Venomics: Analyses of Venom Gland Transcriptomes and Proteomes of Six Brazilian Taxa.</title>
        <authorList>
            <person name="Aird S.D."/>
            <person name="Jorge da Silva N."/>
            <person name="Qiu L."/>
            <person name="Villar-Briones A."/>
            <person name="Aparecida-Saddi V."/>
            <person name="Campos-Telles M.P."/>
            <person name="Grau M."/>
            <person name="Mikheyev A.S."/>
        </authorList>
    </citation>
    <scope>NUCLEOTIDE SEQUENCE</scope>
    <source>
        <tissue evidence="1">Venom_gland</tissue>
    </source>
</reference>